<dbReference type="Proteomes" id="UP000029964">
    <property type="component" value="Unassembled WGS sequence"/>
</dbReference>
<proteinExistence type="predicted"/>
<evidence type="ECO:0000313" key="2">
    <source>
        <dbReference type="EMBL" id="KFH41450.1"/>
    </source>
</evidence>
<dbReference type="OrthoDB" id="4961364at2759"/>
<name>A0A086SWG8_HAPC1</name>
<comment type="caution">
    <text evidence="2">The sequence shown here is derived from an EMBL/GenBank/DDBJ whole genome shotgun (WGS) entry which is preliminary data.</text>
</comment>
<dbReference type="HOGENOM" id="CLU_2687208_0_0_1"/>
<gene>
    <name evidence="2" type="ORF">ACRE_078400</name>
</gene>
<dbReference type="AlphaFoldDB" id="A0A086SWG8"/>
<dbReference type="EMBL" id="JPKY01000128">
    <property type="protein sequence ID" value="KFH41450.1"/>
    <property type="molecule type" value="Genomic_DNA"/>
</dbReference>
<accession>A0A086SWG8</accession>
<evidence type="ECO:0000256" key="1">
    <source>
        <dbReference type="SAM" id="MobiDB-lite"/>
    </source>
</evidence>
<sequence>MAHSHLRTASKSCKEYHVASHGYTNGKEDFALKQATHSQEKKDSTPRRGGKVVWPDEAELEEYADSPIAYSHLP</sequence>
<reference evidence="3" key="1">
    <citation type="journal article" date="2014" name="Genome Announc.">
        <title>Genome sequence and annotation of Acremonium chrysogenum, producer of the beta-lactam antibiotic cephalosporin C.</title>
        <authorList>
            <person name="Terfehr D."/>
            <person name="Dahlmann T.A."/>
            <person name="Specht T."/>
            <person name="Zadra I."/>
            <person name="Kuernsteiner H."/>
            <person name="Kueck U."/>
        </authorList>
    </citation>
    <scope>NUCLEOTIDE SEQUENCE [LARGE SCALE GENOMIC DNA]</scope>
    <source>
        <strain evidence="3">ATCC 11550 / CBS 779.69 / DSM 880 / IAM 14645 / JCM 23072 / IMI 49137</strain>
    </source>
</reference>
<evidence type="ECO:0000313" key="3">
    <source>
        <dbReference type="Proteomes" id="UP000029964"/>
    </source>
</evidence>
<protein>
    <submittedName>
        <fullName evidence="2">Uncharacterized protein</fullName>
    </submittedName>
</protein>
<feature type="region of interest" description="Disordered" evidence="1">
    <location>
        <begin position="33"/>
        <end position="58"/>
    </location>
</feature>
<organism evidence="2 3">
    <name type="scientific">Hapsidospora chrysogenum (strain ATCC 11550 / CBS 779.69 / DSM 880 / IAM 14645 / JCM 23072 / IMI 49137)</name>
    <name type="common">Acremonium chrysogenum</name>
    <dbReference type="NCBI Taxonomy" id="857340"/>
    <lineage>
        <taxon>Eukaryota</taxon>
        <taxon>Fungi</taxon>
        <taxon>Dikarya</taxon>
        <taxon>Ascomycota</taxon>
        <taxon>Pezizomycotina</taxon>
        <taxon>Sordariomycetes</taxon>
        <taxon>Hypocreomycetidae</taxon>
        <taxon>Hypocreales</taxon>
        <taxon>Bionectriaceae</taxon>
        <taxon>Hapsidospora</taxon>
    </lineage>
</organism>
<keyword evidence="3" id="KW-1185">Reference proteome</keyword>